<feature type="non-terminal residue" evidence="2">
    <location>
        <position position="143"/>
    </location>
</feature>
<feature type="transmembrane region" description="Helical" evidence="1">
    <location>
        <begin position="58"/>
        <end position="79"/>
    </location>
</feature>
<name>A0A0V0GT16_SOLCH</name>
<keyword evidence="1" id="KW-0812">Transmembrane</keyword>
<organism evidence="2">
    <name type="scientific">Solanum chacoense</name>
    <name type="common">Chaco potato</name>
    <dbReference type="NCBI Taxonomy" id="4108"/>
    <lineage>
        <taxon>Eukaryota</taxon>
        <taxon>Viridiplantae</taxon>
        <taxon>Streptophyta</taxon>
        <taxon>Embryophyta</taxon>
        <taxon>Tracheophyta</taxon>
        <taxon>Spermatophyta</taxon>
        <taxon>Magnoliopsida</taxon>
        <taxon>eudicotyledons</taxon>
        <taxon>Gunneridae</taxon>
        <taxon>Pentapetalae</taxon>
        <taxon>asterids</taxon>
        <taxon>lamiids</taxon>
        <taxon>Solanales</taxon>
        <taxon>Solanaceae</taxon>
        <taxon>Solanoideae</taxon>
        <taxon>Solaneae</taxon>
        <taxon>Solanum</taxon>
    </lineage>
</organism>
<protein>
    <submittedName>
        <fullName evidence="2">Putative ovule protein</fullName>
    </submittedName>
</protein>
<accession>A0A0V0GT16</accession>
<dbReference type="EMBL" id="GEDG01032111">
    <property type="protein sequence ID" value="JAP10989.1"/>
    <property type="molecule type" value="Transcribed_RNA"/>
</dbReference>
<evidence type="ECO:0000313" key="2">
    <source>
        <dbReference type="EMBL" id="JAP10989.1"/>
    </source>
</evidence>
<sequence>MCSTICCFICLVSCYFAVIFLCYHAIRLFSFLSSRGFIGNNLSTPQKVGVRSAYILPYPYPTCGITLGMILLSSFTYYITRKQPSPLMMHSSFHLIQTLCLEENRISVIICQLCTSMCRINTVWNLTIAWILSVMLTYPWIDV</sequence>
<feature type="transmembrane region" description="Helical" evidence="1">
    <location>
        <begin position="5"/>
        <end position="26"/>
    </location>
</feature>
<feature type="transmembrane region" description="Helical" evidence="1">
    <location>
        <begin position="123"/>
        <end position="141"/>
    </location>
</feature>
<keyword evidence="1" id="KW-0472">Membrane</keyword>
<evidence type="ECO:0000256" key="1">
    <source>
        <dbReference type="SAM" id="Phobius"/>
    </source>
</evidence>
<proteinExistence type="predicted"/>
<dbReference type="AlphaFoldDB" id="A0A0V0GT16"/>
<keyword evidence="1" id="KW-1133">Transmembrane helix</keyword>
<reference evidence="2" key="1">
    <citation type="submission" date="2015-12" db="EMBL/GenBank/DDBJ databases">
        <title>Gene expression during late stages of embryo sac development: a critical building block for successful pollen-pistil interactions.</title>
        <authorList>
            <person name="Liu Y."/>
            <person name="Joly V."/>
            <person name="Sabar M."/>
            <person name="Matton D.P."/>
        </authorList>
    </citation>
    <scope>NUCLEOTIDE SEQUENCE</scope>
</reference>